<evidence type="ECO:0000256" key="2">
    <source>
        <dbReference type="ARBA" id="ARBA00022527"/>
    </source>
</evidence>
<evidence type="ECO:0000256" key="4">
    <source>
        <dbReference type="ARBA" id="ARBA00022741"/>
    </source>
</evidence>
<dbReference type="Gene3D" id="1.10.510.10">
    <property type="entry name" value="Transferase(Phosphotransferase) domain 1"/>
    <property type="match status" value="1"/>
</dbReference>
<feature type="region of interest" description="Disordered" evidence="10">
    <location>
        <begin position="233"/>
        <end position="272"/>
    </location>
</feature>
<accession>A0A7D9CYN3</accession>
<evidence type="ECO:0000313" key="12">
    <source>
        <dbReference type="EMBL" id="VUG18955.1"/>
    </source>
</evidence>
<evidence type="ECO:0000256" key="5">
    <source>
        <dbReference type="ARBA" id="ARBA00022777"/>
    </source>
</evidence>
<feature type="compositionally biased region" description="Low complexity" evidence="10">
    <location>
        <begin position="40"/>
        <end position="55"/>
    </location>
</feature>
<dbReference type="PROSITE" id="PS00107">
    <property type="entry name" value="PROTEIN_KINASE_ATP"/>
    <property type="match status" value="1"/>
</dbReference>
<dbReference type="GO" id="GO:0004674">
    <property type="term" value="F:protein serine/threonine kinase activity"/>
    <property type="evidence" value="ECO:0007669"/>
    <property type="project" value="UniProtKB-KW"/>
</dbReference>
<evidence type="ECO:0000256" key="9">
    <source>
        <dbReference type="PROSITE-ProRule" id="PRU10141"/>
    </source>
</evidence>
<feature type="compositionally biased region" description="Low complexity" evidence="10">
    <location>
        <begin position="738"/>
        <end position="752"/>
    </location>
</feature>
<dbReference type="AlphaFoldDB" id="A0A7D9CYN3"/>
<feature type="domain" description="Protein kinase" evidence="11">
    <location>
        <begin position="435"/>
        <end position="801"/>
    </location>
</feature>
<evidence type="ECO:0000256" key="8">
    <source>
        <dbReference type="ARBA" id="ARBA00048679"/>
    </source>
</evidence>
<keyword evidence="2" id="KW-0723">Serine/threonine-protein kinase</keyword>
<dbReference type="GO" id="GO:0005524">
    <property type="term" value="F:ATP binding"/>
    <property type="evidence" value="ECO:0007669"/>
    <property type="project" value="UniProtKB-UniRule"/>
</dbReference>
<name>A0A7D9CYN3_DEKBR</name>
<gene>
    <name evidence="12" type="ORF">DEBR0S4_06876G</name>
</gene>
<dbReference type="SUPFAM" id="SSF56112">
    <property type="entry name" value="Protein kinase-like (PK-like)"/>
    <property type="match status" value="1"/>
</dbReference>
<evidence type="ECO:0000256" key="1">
    <source>
        <dbReference type="ARBA" id="ARBA00012513"/>
    </source>
</evidence>
<feature type="region of interest" description="Disordered" evidence="10">
    <location>
        <begin position="1"/>
        <end position="95"/>
    </location>
</feature>
<keyword evidence="13" id="KW-1185">Reference proteome</keyword>
<dbReference type="PROSITE" id="PS00108">
    <property type="entry name" value="PROTEIN_KINASE_ST"/>
    <property type="match status" value="1"/>
</dbReference>
<feature type="compositionally biased region" description="Low complexity" evidence="10">
    <location>
        <begin position="247"/>
        <end position="256"/>
    </location>
</feature>
<dbReference type="InterPro" id="IPR011009">
    <property type="entry name" value="Kinase-like_dom_sf"/>
</dbReference>
<feature type="binding site" evidence="9">
    <location>
        <position position="465"/>
    </location>
    <ligand>
        <name>ATP</name>
        <dbReference type="ChEBI" id="CHEBI:30616"/>
    </ligand>
</feature>
<keyword evidence="3" id="KW-0808">Transferase</keyword>
<dbReference type="GO" id="GO:0030447">
    <property type="term" value="P:filamentous growth"/>
    <property type="evidence" value="ECO:0007669"/>
    <property type="project" value="UniProtKB-ARBA"/>
</dbReference>
<feature type="compositionally biased region" description="Low complexity" evidence="10">
    <location>
        <begin position="74"/>
        <end position="90"/>
    </location>
</feature>
<feature type="region of interest" description="Disordered" evidence="10">
    <location>
        <begin position="293"/>
        <end position="349"/>
    </location>
</feature>
<dbReference type="GO" id="GO:0005829">
    <property type="term" value="C:cytosol"/>
    <property type="evidence" value="ECO:0007669"/>
    <property type="project" value="TreeGrafter"/>
</dbReference>
<evidence type="ECO:0000256" key="3">
    <source>
        <dbReference type="ARBA" id="ARBA00022679"/>
    </source>
</evidence>
<protein>
    <recommendedName>
        <fullName evidence="1">non-specific serine/threonine protein kinase</fullName>
        <ecNumber evidence="1">2.7.11.1</ecNumber>
    </recommendedName>
</protein>
<dbReference type="InterPro" id="IPR000719">
    <property type="entry name" value="Prot_kinase_dom"/>
</dbReference>
<sequence>MAAENHRIRQPQHGMSSLTRLIYEHSAQKRAPESAGSVITTESSHGNTSSSSSASRPDVYNGTITTTISLEGVSPHNSRRNSSGRSSPRGFAPGRIETAVDVIPELAETPVRLKGRNCAPRGSERTKCRQNRRKTLPSSSKSITGSSYISLSNMIPYSAPGTKDEHLSSSVTSLSNLSSNFSLPSNGQLITGNRISSPTVTSPSQLESRFIVSKQRIHPAQSSSSLVNFFSSSTPRTSGSIARTPRTSSHSSADSGAGAGATPGAGAGSTYASRHSSMADLRHFFKKSLTFGSPRSDSYSSKLSAGLSAQRQSGTQQQQQQQDALGGSSLPPPSPVALRKSYGPEGSYSAHLAERRGSMSTNMGTSFKSVGSLTNLSGSTSSGYGAGGGAANGGASAGAGAGAGVGGAPGADGAAYSVSVGGNRTPEIPFKKRYSRFGDSLGKGAGGTVRLMKCLRDGRVFAVKKFRSRYAHESRRDYTKKITSEYCIGSTLKHPNIIETVEIAYDADHMYQVMEYCEYDLFAIVMSNKMSENEINCCFKQVLNGVRYLHSIGLAHRDLKLDNCVVNRDGIVKIIDFGSAVVFQYPFSRNLVEASGIVGSDPYLAPELCVFSKYDPRPVDVWSCAIIYCCMALKKFPWRVPTLSDNSFKLFASRKPGATFGELLKEVPAPPAYDEVEGVKKDDEGDADANGSKDDDVENAGNSKESSGEGNKQIGEENAKKSSKENIKESKADSNIASTNSSNSKDSGSSKNSQKHTSNLMGEARLLNALPKEVRSLIGGMVELAPACRISIDECFNDRWLRNVEMCRLVDENGEDCSAGRLVKATNHVHTQVDQSVAHIAALERNRRKEKKEKKDRK</sequence>
<dbReference type="Proteomes" id="UP000478008">
    <property type="component" value="Unassembled WGS sequence"/>
</dbReference>
<proteinExistence type="predicted"/>
<feature type="compositionally biased region" description="Polar residues" evidence="10">
    <location>
        <begin position="293"/>
        <end position="315"/>
    </location>
</feature>
<dbReference type="EC" id="2.7.11.1" evidence="1"/>
<dbReference type="Pfam" id="PF00069">
    <property type="entry name" value="Pkinase"/>
    <property type="match status" value="1"/>
</dbReference>
<evidence type="ECO:0000313" key="13">
    <source>
        <dbReference type="Proteomes" id="UP000478008"/>
    </source>
</evidence>
<dbReference type="PANTHER" id="PTHR24343">
    <property type="entry name" value="SERINE/THREONINE KINASE"/>
    <property type="match status" value="1"/>
</dbReference>
<organism evidence="12 13">
    <name type="scientific">Dekkera bruxellensis</name>
    <name type="common">Brettanomyces custersii</name>
    <dbReference type="NCBI Taxonomy" id="5007"/>
    <lineage>
        <taxon>Eukaryota</taxon>
        <taxon>Fungi</taxon>
        <taxon>Dikarya</taxon>
        <taxon>Ascomycota</taxon>
        <taxon>Saccharomycotina</taxon>
        <taxon>Pichiomycetes</taxon>
        <taxon>Pichiales</taxon>
        <taxon>Pichiaceae</taxon>
        <taxon>Brettanomyces</taxon>
    </lineage>
</organism>
<keyword evidence="6 9" id="KW-0067">ATP-binding</keyword>
<feature type="compositionally biased region" description="Gly residues" evidence="10">
    <location>
        <begin position="257"/>
        <end position="267"/>
    </location>
</feature>
<keyword evidence="5" id="KW-0418">Kinase</keyword>
<dbReference type="EMBL" id="CABFWN010000004">
    <property type="protein sequence ID" value="VUG18955.1"/>
    <property type="molecule type" value="Genomic_DNA"/>
</dbReference>
<evidence type="ECO:0000256" key="7">
    <source>
        <dbReference type="ARBA" id="ARBA00047899"/>
    </source>
</evidence>
<feature type="compositionally biased region" description="Basic and acidic residues" evidence="10">
    <location>
        <begin position="22"/>
        <end position="32"/>
    </location>
</feature>
<feature type="compositionally biased region" description="Low complexity" evidence="10">
    <location>
        <begin position="316"/>
        <end position="329"/>
    </location>
</feature>
<dbReference type="InterPro" id="IPR017441">
    <property type="entry name" value="Protein_kinase_ATP_BS"/>
</dbReference>
<evidence type="ECO:0000256" key="6">
    <source>
        <dbReference type="ARBA" id="ARBA00022840"/>
    </source>
</evidence>
<reference evidence="12 13" key="1">
    <citation type="submission" date="2019-07" db="EMBL/GenBank/DDBJ databases">
        <authorList>
            <person name="Friedrich A."/>
            <person name="Schacherer J."/>
        </authorList>
    </citation>
    <scope>NUCLEOTIDE SEQUENCE [LARGE SCALE GENOMIC DNA]</scope>
</reference>
<dbReference type="PROSITE" id="PS50011">
    <property type="entry name" value="PROTEIN_KINASE_DOM"/>
    <property type="match status" value="1"/>
</dbReference>
<feature type="compositionally biased region" description="Basic and acidic residues" evidence="10">
    <location>
        <begin position="714"/>
        <end position="732"/>
    </location>
</feature>
<feature type="compositionally biased region" description="Polar residues" evidence="10">
    <location>
        <begin position="700"/>
        <end position="710"/>
    </location>
</feature>
<dbReference type="InterPro" id="IPR008271">
    <property type="entry name" value="Ser/Thr_kinase_AS"/>
</dbReference>
<keyword evidence="4 9" id="KW-0547">Nucleotide-binding</keyword>
<evidence type="ECO:0000256" key="10">
    <source>
        <dbReference type="SAM" id="MobiDB-lite"/>
    </source>
</evidence>
<comment type="catalytic activity">
    <reaction evidence="8">
        <text>L-seryl-[protein] + ATP = O-phospho-L-seryl-[protein] + ADP + H(+)</text>
        <dbReference type="Rhea" id="RHEA:17989"/>
        <dbReference type="Rhea" id="RHEA-COMP:9863"/>
        <dbReference type="Rhea" id="RHEA-COMP:11604"/>
        <dbReference type="ChEBI" id="CHEBI:15378"/>
        <dbReference type="ChEBI" id="CHEBI:29999"/>
        <dbReference type="ChEBI" id="CHEBI:30616"/>
        <dbReference type="ChEBI" id="CHEBI:83421"/>
        <dbReference type="ChEBI" id="CHEBI:456216"/>
        <dbReference type="EC" id="2.7.11.1"/>
    </reaction>
</comment>
<feature type="region of interest" description="Disordered" evidence="10">
    <location>
        <begin position="115"/>
        <end position="144"/>
    </location>
</feature>
<dbReference type="SMART" id="SM00220">
    <property type="entry name" value="S_TKc"/>
    <property type="match status" value="1"/>
</dbReference>
<evidence type="ECO:0000259" key="11">
    <source>
        <dbReference type="PROSITE" id="PS50011"/>
    </source>
</evidence>
<dbReference type="PANTHER" id="PTHR24343:SF113">
    <property type="entry name" value="NITROGEN PERMEASE REACTIVATOR PROTEIN-RELATED"/>
    <property type="match status" value="1"/>
</dbReference>
<comment type="catalytic activity">
    <reaction evidence="7">
        <text>L-threonyl-[protein] + ATP = O-phospho-L-threonyl-[protein] + ADP + H(+)</text>
        <dbReference type="Rhea" id="RHEA:46608"/>
        <dbReference type="Rhea" id="RHEA-COMP:11060"/>
        <dbReference type="Rhea" id="RHEA-COMP:11605"/>
        <dbReference type="ChEBI" id="CHEBI:15378"/>
        <dbReference type="ChEBI" id="CHEBI:30013"/>
        <dbReference type="ChEBI" id="CHEBI:30616"/>
        <dbReference type="ChEBI" id="CHEBI:61977"/>
        <dbReference type="ChEBI" id="CHEBI:456216"/>
        <dbReference type="EC" id="2.7.11.1"/>
    </reaction>
</comment>
<feature type="region of interest" description="Disordered" evidence="10">
    <location>
        <begin position="671"/>
        <end position="757"/>
    </location>
</feature>
<dbReference type="Gene3D" id="3.30.200.20">
    <property type="entry name" value="Phosphorylase Kinase, domain 1"/>
    <property type="match status" value="1"/>
</dbReference>